<accession>A0A171DH62</accession>
<feature type="transmembrane region" description="Helical" evidence="2">
    <location>
        <begin position="116"/>
        <end position="133"/>
    </location>
</feature>
<name>A0A171DH62_9ACTN</name>
<keyword evidence="2" id="KW-0472">Membrane</keyword>
<dbReference type="OrthoDB" id="9910602at2"/>
<protein>
    <recommendedName>
        <fullName evidence="5">ABC transporter permease</fullName>
    </recommendedName>
</protein>
<evidence type="ECO:0000313" key="4">
    <source>
        <dbReference type="Proteomes" id="UP000077701"/>
    </source>
</evidence>
<dbReference type="EMBL" id="BDCX01000010">
    <property type="protein sequence ID" value="GAT68459.1"/>
    <property type="molecule type" value="Genomic_DNA"/>
</dbReference>
<sequence>MTSTSRSGSGLVLGSVAGLVAALVGAAVYGAVIGVTDYEIGIAAIGVGVLVGLAMMAVRPTSPVLPALAAVFSFAGAGLGVFIGYAWEPFVNPGGSPLSELLPMAQEFPDLVAQDPVTLLFWAIAGAAGFSFVNSRVKAARESLAAPSSPQQDEAPTDYFKPHNPA</sequence>
<feature type="region of interest" description="Disordered" evidence="1">
    <location>
        <begin position="143"/>
        <end position="166"/>
    </location>
</feature>
<proteinExistence type="predicted"/>
<organism evidence="3 4">
    <name type="scientific">Planomonospora sphaerica</name>
    <dbReference type="NCBI Taxonomy" id="161355"/>
    <lineage>
        <taxon>Bacteria</taxon>
        <taxon>Bacillati</taxon>
        <taxon>Actinomycetota</taxon>
        <taxon>Actinomycetes</taxon>
        <taxon>Streptosporangiales</taxon>
        <taxon>Streptosporangiaceae</taxon>
        <taxon>Planomonospora</taxon>
    </lineage>
</organism>
<comment type="caution">
    <text evidence="3">The sequence shown here is derived from an EMBL/GenBank/DDBJ whole genome shotgun (WGS) entry which is preliminary data.</text>
</comment>
<feature type="transmembrane region" description="Helical" evidence="2">
    <location>
        <begin position="40"/>
        <end position="58"/>
    </location>
</feature>
<feature type="transmembrane region" description="Helical" evidence="2">
    <location>
        <begin position="65"/>
        <end position="87"/>
    </location>
</feature>
<evidence type="ECO:0000256" key="1">
    <source>
        <dbReference type="SAM" id="MobiDB-lite"/>
    </source>
</evidence>
<evidence type="ECO:0000313" key="3">
    <source>
        <dbReference type="EMBL" id="GAT68459.1"/>
    </source>
</evidence>
<evidence type="ECO:0000256" key="2">
    <source>
        <dbReference type="SAM" id="Phobius"/>
    </source>
</evidence>
<reference evidence="4" key="2">
    <citation type="submission" date="2016-04" db="EMBL/GenBank/DDBJ databases">
        <title>Planomonospora sphaerica JCM9374 whole genome shotgun sequence.</title>
        <authorList>
            <person name="Suzuki T."/>
            <person name="Dohra H."/>
            <person name="Kodani S."/>
        </authorList>
    </citation>
    <scope>NUCLEOTIDE SEQUENCE [LARGE SCALE GENOMIC DNA]</scope>
    <source>
        <strain evidence="4">JCM 9374</strain>
    </source>
</reference>
<evidence type="ECO:0008006" key="5">
    <source>
        <dbReference type="Google" id="ProtNLM"/>
    </source>
</evidence>
<gene>
    <name evidence="3" type="ORF">PS9374_04124</name>
</gene>
<dbReference type="Proteomes" id="UP000077701">
    <property type="component" value="Unassembled WGS sequence"/>
</dbReference>
<keyword evidence="2" id="KW-0812">Transmembrane</keyword>
<dbReference type="STRING" id="161355.PS9374_04124"/>
<keyword evidence="4" id="KW-1185">Reference proteome</keyword>
<keyword evidence="2" id="KW-1133">Transmembrane helix</keyword>
<dbReference type="RefSeq" id="WP_068899022.1">
    <property type="nucleotide sequence ID" value="NZ_BDCX01000010.1"/>
</dbReference>
<dbReference type="AlphaFoldDB" id="A0A171DH62"/>
<reference evidence="3 4" key="1">
    <citation type="journal article" date="2016" name="Genome Announc.">
        <title>Draft Genome Sequence of Planomonospora sphaerica JCM9374, a Rare Actinomycete.</title>
        <authorList>
            <person name="Dohra H."/>
            <person name="Suzuki T."/>
            <person name="Inoue Y."/>
            <person name="Kodani S."/>
        </authorList>
    </citation>
    <scope>NUCLEOTIDE SEQUENCE [LARGE SCALE GENOMIC DNA]</scope>
    <source>
        <strain evidence="3 4">JCM 9374</strain>
    </source>
</reference>